<name>A0A2Z7AR31_9LAMI</name>
<gene>
    <name evidence="2" type="ORF">F511_13622</name>
</gene>
<dbReference type="AlphaFoldDB" id="A0A2Z7AR31"/>
<reference evidence="2 3" key="1">
    <citation type="journal article" date="2015" name="Proc. Natl. Acad. Sci. U.S.A.">
        <title>The resurrection genome of Boea hygrometrica: A blueprint for survival of dehydration.</title>
        <authorList>
            <person name="Xiao L."/>
            <person name="Yang G."/>
            <person name="Zhang L."/>
            <person name="Yang X."/>
            <person name="Zhao S."/>
            <person name="Ji Z."/>
            <person name="Zhou Q."/>
            <person name="Hu M."/>
            <person name="Wang Y."/>
            <person name="Chen M."/>
            <person name="Xu Y."/>
            <person name="Jin H."/>
            <person name="Xiao X."/>
            <person name="Hu G."/>
            <person name="Bao F."/>
            <person name="Hu Y."/>
            <person name="Wan P."/>
            <person name="Li L."/>
            <person name="Deng X."/>
            <person name="Kuang T."/>
            <person name="Xiang C."/>
            <person name="Zhu J.K."/>
            <person name="Oliver M.J."/>
            <person name="He Y."/>
        </authorList>
    </citation>
    <scope>NUCLEOTIDE SEQUENCE [LARGE SCALE GENOMIC DNA]</scope>
    <source>
        <strain evidence="3">cv. XS01</strain>
    </source>
</reference>
<proteinExistence type="predicted"/>
<accession>A0A2Z7AR31</accession>
<dbReference type="OrthoDB" id="1913089at2759"/>
<keyword evidence="3" id="KW-1185">Reference proteome</keyword>
<dbReference type="Proteomes" id="UP000250235">
    <property type="component" value="Unassembled WGS sequence"/>
</dbReference>
<feature type="region of interest" description="Disordered" evidence="1">
    <location>
        <begin position="34"/>
        <end position="58"/>
    </location>
</feature>
<dbReference type="EMBL" id="KV014876">
    <property type="protein sequence ID" value="KZV21819.1"/>
    <property type="molecule type" value="Genomic_DNA"/>
</dbReference>
<sequence length="118" mass="13958">MDENHMKERNFRCEDYKTRRVFLRSYPLHWGTDSEASESKEAVEDRRGTYKDSKEDPATRKVIANNGKTPMKKIILAVFQWGEERILIFRRFKHKLTIYVVNCVTAKLKARTTFISGK</sequence>
<evidence type="ECO:0000256" key="1">
    <source>
        <dbReference type="SAM" id="MobiDB-lite"/>
    </source>
</evidence>
<organism evidence="2 3">
    <name type="scientific">Dorcoceras hygrometricum</name>
    <dbReference type="NCBI Taxonomy" id="472368"/>
    <lineage>
        <taxon>Eukaryota</taxon>
        <taxon>Viridiplantae</taxon>
        <taxon>Streptophyta</taxon>
        <taxon>Embryophyta</taxon>
        <taxon>Tracheophyta</taxon>
        <taxon>Spermatophyta</taxon>
        <taxon>Magnoliopsida</taxon>
        <taxon>eudicotyledons</taxon>
        <taxon>Gunneridae</taxon>
        <taxon>Pentapetalae</taxon>
        <taxon>asterids</taxon>
        <taxon>lamiids</taxon>
        <taxon>Lamiales</taxon>
        <taxon>Gesneriaceae</taxon>
        <taxon>Didymocarpoideae</taxon>
        <taxon>Trichosporeae</taxon>
        <taxon>Loxocarpinae</taxon>
        <taxon>Dorcoceras</taxon>
    </lineage>
</organism>
<protein>
    <submittedName>
        <fullName evidence="2">Uncharacterized protein</fullName>
    </submittedName>
</protein>
<evidence type="ECO:0000313" key="3">
    <source>
        <dbReference type="Proteomes" id="UP000250235"/>
    </source>
</evidence>
<evidence type="ECO:0000313" key="2">
    <source>
        <dbReference type="EMBL" id="KZV21819.1"/>
    </source>
</evidence>
<feature type="compositionally biased region" description="Basic and acidic residues" evidence="1">
    <location>
        <begin position="37"/>
        <end position="58"/>
    </location>
</feature>